<dbReference type="Proteomes" id="UP000287896">
    <property type="component" value="Segment"/>
</dbReference>
<evidence type="ECO:0000313" key="2">
    <source>
        <dbReference type="Proteomes" id="UP000287896"/>
    </source>
</evidence>
<dbReference type="EMBL" id="MK288021">
    <property type="protein sequence ID" value="AZU98909.1"/>
    <property type="molecule type" value="Genomic_DNA"/>
</dbReference>
<name>A0A3Q9R7J6_9CAUD</name>
<organism evidence="1 2">
    <name type="scientific">Bacillus phage pW2</name>
    <dbReference type="NCBI Taxonomy" id="2500559"/>
    <lineage>
        <taxon>Viruses</taxon>
        <taxon>Duplodnaviria</taxon>
        <taxon>Heunggongvirae</taxon>
        <taxon>Uroviricota</taxon>
        <taxon>Caudoviricetes</taxon>
        <taxon>Joanripponvirinae</taxon>
        <taxon>Sophritavirus</taxon>
        <taxon>Sophritavirus pW2</taxon>
    </lineage>
</organism>
<protein>
    <submittedName>
        <fullName evidence="1">Uncharacterized protein</fullName>
    </submittedName>
</protein>
<gene>
    <name evidence="1" type="ORF">pW2_75</name>
</gene>
<evidence type="ECO:0000313" key="1">
    <source>
        <dbReference type="EMBL" id="AZU98909.1"/>
    </source>
</evidence>
<reference evidence="1 2" key="1">
    <citation type="submission" date="2018-12" db="EMBL/GenBank/DDBJ databases">
        <title>Characterization of a novel siphovirus infacting Bacillus anthracis.</title>
        <authorList>
            <person name="Hu X."/>
            <person name="Wan X."/>
            <person name="Geng P."/>
            <person name="Yuan Z."/>
        </authorList>
    </citation>
    <scope>NUCLEOTIDE SEQUENCE [LARGE SCALE GENOMIC DNA]</scope>
</reference>
<keyword evidence="2" id="KW-1185">Reference proteome</keyword>
<accession>A0A3Q9R7J6</accession>
<sequence>MNINQEKEYIQNKMKNILDEQARLIDLHSGLRESLNTLTQLEERGITEITLSEYVSFAKSTLEAEMKEEQQKMQLEEKPKAESKYPINNMRNHMGLRQPLVTEAIVDVLKSRKVPMHLNELYAEANKLLHGQITSPKNFQNNHLQRAMKATSEIKRGRTKGYYQYNGK</sequence>
<proteinExistence type="predicted"/>